<dbReference type="PANTHER" id="PTHR12663:SF44">
    <property type="entry name" value="OS02G0612800 PROTEIN"/>
    <property type="match status" value="1"/>
</dbReference>
<keyword evidence="3" id="KW-0234">DNA repair</keyword>
<dbReference type="InParanoid" id="A0A1D6J6U8"/>
<reference evidence="5" key="1">
    <citation type="submission" date="2015-12" db="EMBL/GenBank/DDBJ databases">
        <title>Update maize B73 reference genome by single molecule sequencing technologies.</title>
        <authorList>
            <consortium name="Maize Genome Sequencing Project"/>
            <person name="Ware D."/>
        </authorList>
    </citation>
    <scope>NUCLEOTIDE SEQUENCE</scope>
    <source>
        <tissue evidence="5">Seedling</tissue>
    </source>
</reference>
<dbReference type="PANTHER" id="PTHR12663">
    <property type="entry name" value="ANDROGEN INDUCED INHIBITOR OF PROLIFERATION AS3 / PDS5-RELATED"/>
    <property type="match status" value="1"/>
</dbReference>
<protein>
    <submittedName>
        <fullName evidence="5">Uncharacterized protein</fullName>
    </submittedName>
</protein>
<dbReference type="Pfam" id="PF20168">
    <property type="entry name" value="PDS5"/>
    <property type="match status" value="1"/>
</dbReference>
<keyword evidence="4" id="KW-0539">Nucleus</keyword>
<keyword evidence="2" id="KW-0227">DNA damage</keyword>
<proteinExistence type="predicted"/>
<comment type="subcellular location">
    <subcellularLocation>
        <location evidence="1">Nucleus</location>
    </subcellularLocation>
</comment>
<sequence length="120" mass="13586">MHMETFVMIIIKRLKDANLFVSQGGLIILAQEVEECLLKVEQSPPESTSNALQVATAALDVFSLIVEAFKHLDDIESPFFGRRTSIFDTVAKVRSCVVMLDLECDDLINDMFHHFLRTVK</sequence>
<evidence type="ECO:0000256" key="3">
    <source>
        <dbReference type="ARBA" id="ARBA00023204"/>
    </source>
</evidence>
<name>A0A1D6J6U8_MAIZE</name>
<accession>A0A1D6J6U8</accession>
<dbReference type="GO" id="GO:0005634">
    <property type="term" value="C:nucleus"/>
    <property type="evidence" value="ECO:0007669"/>
    <property type="project" value="UniProtKB-SubCell"/>
</dbReference>
<gene>
    <name evidence="5" type="ORF">ZEAMMB73_Zm00001d025386</name>
</gene>
<evidence type="ECO:0000256" key="4">
    <source>
        <dbReference type="ARBA" id="ARBA00023242"/>
    </source>
</evidence>
<evidence type="ECO:0000256" key="1">
    <source>
        <dbReference type="ARBA" id="ARBA00004123"/>
    </source>
</evidence>
<dbReference type="InterPro" id="IPR039776">
    <property type="entry name" value="Pds5"/>
</dbReference>
<dbReference type="GO" id="GO:0006281">
    <property type="term" value="P:DNA repair"/>
    <property type="evidence" value="ECO:0007669"/>
    <property type="project" value="UniProtKB-KW"/>
</dbReference>
<dbReference type="EMBL" id="CM000786">
    <property type="protein sequence ID" value="AQK43648.1"/>
    <property type="molecule type" value="Genomic_DNA"/>
</dbReference>
<dbReference type="AlphaFoldDB" id="A0A1D6J6U8"/>
<dbReference type="STRING" id="4577.A0A1D6J6U8"/>
<evidence type="ECO:0000256" key="2">
    <source>
        <dbReference type="ARBA" id="ARBA00022763"/>
    </source>
</evidence>
<dbReference type="OMA" id="METFVMI"/>
<evidence type="ECO:0000313" key="5">
    <source>
        <dbReference type="EMBL" id="AQK43648.1"/>
    </source>
</evidence>
<organism evidence="5">
    <name type="scientific">Zea mays</name>
    <name type="common">Maize</name>
    <dbReference type="NCBI Taxonomy" id="4577"/>
    <lineage>
        <taxon>Eukaryota</taxon>
        <taxon>Viridiplantae</taxon>
        <taxon>Streptophyta</taxon>
        <taxon>Embryophyta</taxon>
        <taxon>Tracheophyta</taxon>
        <taxon>Spermatophyta</taxon>
        <taxon>Magnoliopsida</taxon>
        <taxon>Liliopsida</taxon>
        <taxon>Poales</taxon>
        <taxon>Poaceae</taxon>
        <taxon>PACMAD clade</taxon>
        <taxon>Panicoideae</taxon>
        <taxon>Andropogonodae</taxon>
        <taxon>Andropogoneae</taxon>
        <taxon>Tripsacinae</taxon>
        <taxon>Zea</taxon>
    </lineage>
</organism>
<dbReference type="GO" id="GO:0007064">
    <property type="term" value="P:mitotic sister chromatid cohesion"/>
    <property type="evidence" value="ECO:0007669"/>
    <property type="project" value="InterPro"/>
</dbReference>
<dbReference type="SMR" id="A0A1D6J6U8"/>